<evidence type="ECO:0000313" key="2">
    <source>
        <dbReference type="EMBL" id="KFB46998.1"/>
    </source>
</evidence>
<feature type="compositionally biased region" description="Polar residues" evidence="1">
    <location>
        <begin position="51"/>
        <end position="63"/>
    </location>
</feature>
<dbReference type="EMBL" id="KE525326">
    <property type="protein sequence ID" value="KFB46998.1"/>
    <property type="molecule type" value="Genomic_DNA"/>
</dbReference>
<dbReference type="EMBL" id="ATLV01021944">
    <property type="status" value="NOT_ANNOTATED_CDS"/>
    <property type="molecule type" value="Genomic_DNA"/>
</dbReference>
<keyword evidence="4" id="KW-1185">Reference proteome</keyword>
<reference evidence="2 4" key="1">
    <citation type="journal article" date="2014" name="BMC Genomics">
        <title>Genome sequence of Anopheles sinensis provides insight into genetics basis of mosquito competence for malaria parasites.</title>
        <authorList>
            <person name="Zhou D."/>
            <person name="Zhang D."/>
            <person name="Ding G."/>
            <person name="Shi L."/>
            <person name="Hou Q."/>
            <person name="Ye Y."/>
            <person name="Xu Y."/>
            <person name="Zhou H."/>
            <person name="Xiong C."/>
            <person name="Li S."/>
            <person name="Yu J."/>
            <person name="Hong S."/>
            <person name="Yu X."/>
            <person name="Zou P."/>
            <person name="Chen C."/>
            <person name="Chang X."/>
            <person name="Wang W."/>
            <person name="Lv Y."/>
            <person name="Sun Y."/>
            <person name="Ma L."/>
            <person name="Shen B."/>
            <person name="Zhu C."/>
        </authorList>
    </citation>
    <scope>NUCLEOTIDE SEQUENCE [LARGE SCALE GENOMIC DNA]</scope>
</reference>
<proteinExistence type="predicted"/>
<evidence type="ECO:0000256" key="1">
    <source>
        <dbReference type="SAM" id="MobiDB-lite"/>
    </source>
</evidence>
<gene>
    <name evidence="2" type="ORF">ZHAS_00015038</name>
</gene>
<feature type="compositionally biased region" description="Polar residues" evidence="1">
    <location>
        <begin position="28"/>
        <end position="40"/>
    </location>
</feature>
<dbReference type="AlphaFoldDB" id="A0A084W9V4"/>
<protein>
    <submittedName>
        <fullName evidence="2 3">Uncharacterized protein</fullName>
    </submittedName>
</protein>
<feature type="region of interest" description="Disordered" evidence="1">
    <location>
        <begin position="1"/>
        <end position="72"/>
    </location>
</feature>
<reference evidence="3" key="2">
    <citation type="submission" date="2020-05" db="UniProtKB">
        <authorList>
            <consortium name="EnsemblMetazoa"/>
        </authorList>
    </citation>
    <scope>IDENTIFICATION</scope>
</reference>
<name>A0A084W9V4_ANOSI</name>
<evidence type="ECO:0000313" key="4">
    <source>
        <dbReference type="Proteomes" id="UP000030765"/>
    </source>
</evidence>
<evidence type="ECO:0000313" key="3">
    <source>
        <dbReference type="EnsemblMetazoa" id="ASIC015038-PA"/>
    </source>
</evidence>
<accession>A0A084W9V4</accession>
<organism evidence="2">
    <name type="scientific">Anopheles sinensis</name>
    <name type="common">Mosquito</name>
    <dbReference type="NCBI Taxonomy" id="74873"/>
    <lineage>
        <taxon>Eukaryota</taxon>
        <taxon>Metazoa</taxon>
        <taxon>Ecdysozoa</taxon>
        <taxon>Arthropoda</taxon>
        <taxon>Hexapoda</taxon>
        <taxon>Insecta</taxon>
        <taxon>Pterygota</taxon>
        <taxon>Neoptera</taxon>
        <taxon>Endopterygota</taxon>
        <taxon>Diptera</taxon>
        <taxon>Nematocera</taxon>
        <taxon>Culicoidea</taxon>
        <taxon>Culicidae</taxon>
        <taxon>Anophelinae</taxon>
        <taxon>Anopheles</taxon>
    </lineage>
</organism>
<dbReference type="VEuPathDB" id="VectorBase:ASIC015038"/>
<sequence>MDIAGPHADADSSSTFKAPRVPSPFQTPSPHSSQTLQVSGNIAGKRKTDDQTLTDSDASCNSKSGEEPVSVR</sequence>
<dbReference type="EnsemblMetazoa" id="ASIC015038-RA">
    <property type="protein sequence ID" value="ASIC015038-PA"/>
    <property type="gene ID" value="ASIC015038"/>
</dbReference>
<dbReference type="Proteomes" id="UP000030765">
    <property type="component" value="Unassembled WGS sequence"/>
</dbReference>